<reference evidence="2" key="1">
    <citation type="submission" date="2022-11" db="UniProtKB">
        <authorList>
            <consortium name="WormBaseParasite"/>
        </authorList>
    </citation>
    <scope>IDENTIFICATION</scope>
</reference>
<organism evidence="1 2">
    <name type="scientific">Panagrolaimus sp. JU765</name>
    <dbReference type="NCBI Taxonomy" id="591449"/>
    <lineage>
        <taxon>Eukaryota</taxon>
        <taxon>Metazoa</taxon>
        <taxon>Ecdysozoa</taxon>
        <taxon>Nematoda</taxon>
        <taxon>Chromadorea</taxon>
        <taxon>Rhabditida</taxon>
        <taxon>Tylenchina</taxon>
        <taxon>Panagrolaimomorpha</taxon>
        <taxon>Panagrolaimoidea</taxon>
        <taxon>Panagrolaimidae</taxon>
        <taxon>Panagrolaimus</taxon>
    </lineage>
</organism>
<dbReference type="WBParaSite" id="JU765_v2.g4816.t1">
    <property type="protein sequence ID" value="JU765_v2.g4816.t1"/>
    <property type="gene ID" value="JU765_v2.g4816"/>
</dbReference>
<name>A0AC34RAC8_9BILA</name>
<sequence>MSVNYRRADVIYNKCDDKPTLVSAVQFHGINRTKYDALVKEVAPIYDCKTLDELIQKSHMAAVHMQQVGLFDGCTPMIDTARTKNGYVVNFVIAEPSAVTMGAKLGMTTTGEADACISGAKKSVNGRGESIDLSFSKTIQGGKSFNLSLMKPFLGWQKFSNVGLGIYRSYETLRWNKADLCENGLIFKYNGRLFNQKLRHGIKFNNLWRTFYPITGTPFSVREHAGHSTKFSIENSVSVDTRDSPILPKKGYYANWTQEHAGLIGDSSFMRHQIDLQAAAPFIFGTFLSASFLTNLILPSTGKTLHLLDRAYLGGPHDI</sequence>
<evidence type="ECO:0000313" key="2">
    <source>
        <dbReference type="WBParaSite" id="JU765_v2.g4816.t1"/>
    </source>
</evidence>
<proteinExistence type="predicted"/>
<accession>A0AC34RAC8</accession>
<evidence type="ECO:0000313" key="1">
    <source>
        <dbReference type="Proteomes" id="UP000887576"/>
    </source>
</evidence>
<dbReference type="Proteomes" id="UP000887576">
    <property type="component" value="Unplaced"/>
</dbReference>
<protein>
    <submittedName>
        <fullName evidence="2">Bacterial surface antigen (D15) domain-containing protein</fullName>
    </submittedName>
</protein>